<evidence type="ECO:0000313" key="2">
    <source>
        <dbReference type="EMBL" id="EMO62293.1"/>
    </source>
</evidence>
<feature type="transmembrane region" description="Helical" evidence="1">
    <location>
        <begin position="115"/>
        <end position="138"/>
    </location>
</feature>
<keyword evidence="1" id="KW-0472">Membrane</keyword>
<dbReference type="AlphaFoldDB" id="M6WKJ1"/>
<name>M6WKJ1_LEPBO</name>
<reference evidence="2 3" key="1">
    <citation type="submission" date="2013-01" db="EMBL/GenBank/DDBJ databases">
        <authorList>
            <person name="Harkins D.M."/>
            <person name="Durkin A.S."/>
            <person name="Brinkac L.M."/>
            <person name="Haft D.H."/>
            <person name="Selengut J.D."/>
            <person name="Sanka R."/>
            <person name="DePew J."/>
            <person name="Purushe J."/>
            <person name="Picardeau M."/>
            <person name="Werts C."/>
            <person name="Goarant C."/>
            <person name="Vinetz J.M."/>
            <person name="Sutton G.G."/>
            <person name="Nierman W.C."/>
            <person name="Fouts D.E."/>
        </authorList>
    </citation>
    <scope>NUCLEOTIDE SEQUENCE [LARGE SCALE GENOMIC DNA]</scope>
    <source>
        <strain evidence="2 3">200901868</strain>
    </source>
</reference>
<evidence type="ECO:0000313" key="3">
    <source>
        <dbReference type="Proteomes" id="UP000012159"/>
    </source>
</evidence>
<feature type="transmembrane region" description="Helical" evidence="1">
    <location>
        <begin position="153"/>
        <end position="171"/>
    </location>
</feature>
<organism evidence="2 3">
    <name type="scientific">Leptospira borgpetersenii serovar Pomona str. 200901868</name>
    <dbReference type="NCBI Taxonomy" id="1192866"/>
    <lineage>
        <taxon>Bacteria</taxon>
        <taxon>Pseudomonadati</taxon>
        <taxon>Spirochaetota</taxon>
        <taxon>Spirochaetia</taxon>
        <taxon>Leptospirales</taxon>
        <taxon>Leptospiraceae</taxon>
        <taxon>Leptospira</taxon>
    </lineage>
</organism>
<gene>
    <name evidence="2" type="ORF">LEP1GSC133_0028</name>
</gene>
<proteinExistence type="predicted"/>
<feature type="transmembrane region" description="Helical" evidence="1">
    <location>
        <begin position="183"/>
        <end position="207"/>
    </location>
</feature>
<dbReference type="EMBL" id="AKWF02000083">
    <property type="protein sequence ID" value="EMO62293.1"/>
    <property type="molecule type" value="Genomic_DNA"/>
</dbReference>
<comment type="caution">
    <text evidence="2">The sequence shown here is derived from an EMBL/GenBank/DDBJ whole genome shotgun (WGS) entry which is preliminary data.</text>
</comment>
<evidence type="ECO:0000256" key="1">
    <source>
        <dbReference type="SAM" id="Phobius"/>
    </source>
</evidence>
<feature type="transmembrane region" description="Helical" evidence="1">
    <location>
        <begin position="81"/>
        <end position="103"/>
    </location>
</feature>
<dbReference type="Proteomes" id="UP000012159">
    <property type="component" value="Unassembled WGS sequence"/>
</dbReference>
<protein>
    <submittedName>
        <fullName evidence="2">Uncharacterized protein</fullName>
    </submittedName>
</protein>
<sequence>MSILAFLAPIVSSQAWGWYAKKSGFNVIFKTSFSLLQIEKSFSSNEATERDKITIDNFKKAIKNYKINPDSVFHRGVSERLGYTLTVRDSFFFLVFLSIGALVNESRRRERWRAVIGLLLIFVCFVVYTFGLLLMYLYSFGDYEGPRLASFDRYMGIIFIAWALVVWGFLFQVISKKRKYYSYILQSIAFICMLSLSPARAAGFIFFTPKTLPLRTEIRTFLSNVTPNIGDDKKVYIVWQNTTGFEPWILAYELLPRITSTRLMGWSLGRPYYPGDIWTSDWTLQEWSDRLASYDFLLLASVDSYFWERYYSLFKVSPNLKNEKLFRIIKGNKKVELEAVRNLEFKN</sequence>
<keyword evidence="1" id="KW-1133">Transmembrane helix</keyword>
<accession>M6WKJ1</accession>
<keyword evidence="1" id="KW-0812">Transmembrane</keyword>